<organism evidence="1 2">
    <name type="scientific">Orchesella dallaii</name>
    <dbReference type="NCBI Taxonomy" id="48710"/>
    <lineage>
        <taxon>Eukaryota</taxon>
        <taxon>Metazoa</taxon>
        <taxon>Ecdysozoa</taxon>
        <taxon>Arthropoda</taxon>
        <taxon>Hexapoda</taxon>
        <taxon>Collembola</taxon>
        <taxon>Entomobryomorpha</taxon>
        <taxon>Entomobryoidea</taxon>
        <taxon>Orchesellidae</taxon>
        <taxon>Orchesellinae</taxon>
        <taxon>Orchesella</taxon>
    </lineage>
</organism>
<protein>
    <submittedName>
        <fullName evidence="1">Uncharacterized protein</fullName>
    </submittedName>
</protein>
<reference evidence="1 2" key="1">
    <citation type="submission" date="2024-08" db="EMBL/GenBank/DDBJ databases">
        <authorList>
            <person name="Cucini C."/>
            <person name="Frati F."/>
        </authorList>
    </citation>
    <scope>NUCLEOTIDE SEQUENCE [LARGE SCALE GENOMIC DNA]</scope>
</reference>
<accession>A0ABP1RU89</accession>
<keyword evidence="2" id="KW-1185">Reference proteome</keyword>
<sequence>MGAWLIRPRLIPDTEFFSLESPNIGILNLGFFYYQMTISVAIWSLGLASNRLLPPQSSNRLFHLWYLGVKSPLTTSVVKSTLTPLVSRRQIASYHLGRQIDSSNWPSNRPFTTSLCLASTSLYEVSQSQHF</sequence>
<name>A0ABP1RU89_9HEXA</name>
<evidence type="ECO:0000313" key="2">
    <source>
        <dbReference type="Proteomes" id="UP001642540"/>
    </source>
</evidence>
<dbReference type="EMBL" id="CAXLJM020000109">
    <property type="protein sequence ID" value="CAL8135615.1"/>
    <property type="molecule type" value="Genomic_DNA"/>
</dbReference>
<comment type="caution">
    <text evidence="1">The sequence shown here is derived from an EMBL/GenBank/DDBJ whole genome shotgun (WGS) entry which is preliminary data.</text>
</comment>
<gene>
    <name evidence="1" type="ORF">ODALV1_LOCUS26055</name>
</gene>
<evidence type="ECO:0000313" key="1">
    <source>
        <dbReference type="EMBL" id="CAL8135615.1"/>
    </source>
</evidence>
<dbReference type="Proteomes" id="UP001642540">
    <property type="component" value="Unassembled WGS sequence"/>
</dbReference>
<proteinExistence type="predicted"/>